<accession>X0ULV4</accession>
<dbReference type="Gene3D" id="1.10.3330.10">
    <property type="entry name" value="Oxo-4-hydroxy-4-carboxy-5-ureidoimidazoline decarboxylase"/>
    <property type="match status" value="1"/>
</dbReference>
<organism evidence="3">
    <name type="scientific">marine sediment metagenome</name>
    <dbReference type="NCBI Taxonomy" id="412755"/>
    <lineage>
        <taxon>unclassified sequences</taxon>
        <taxon>metagenomes</taxon>
        <taxon>ecological metagenomes</taxon>
    </lineage>
</organism>
<evidence type="ECO:0000259" key="2">
    <source>
        <dbReference type="Pfam" id="PF09349"/>
    </source>
</evidence>
<sequence length="52" mass="5881">AVKILGREQILESFRTRLANTPEEEFTEALKQVIRIGKFRLQDSAETTGSDS</sequence>
<evidence type="ECO:0000313" key="3">
    <source>
        <dbReference type="EMBL" id="GAG06774.1"/>
    </source>
</evidence>
<feature type="domain" description="Oxo-4-hydroxy-4-carboxy-5-ureidoimidazoline decarboxylase" evidence="2">
    <location>
        <begin position="3"/>
        <end position="42"/>
    </location>
</feature>
<keyword evidence="1" id="KW-0659">Purine metabolism</keyword>
<protein>
    <recommendedName>
        <fullName evidence="2">Oxo-4-hydroxy-4-carboxy-5-ureidoimidazoline decarboxylase domain-containing protein</fullName>
    </recommendedName>
</protein>
<name>X0ULV4_9ZZZZ</name>
<dbReference type="EMBL" id="BARS01024346">
    <property type="protein sequence ID" value="GAG06774.1"/>
    <property type="molecule type" value="Genomic_DNA"/>
</dbReference>
<feature type="non-terminal residue" evidence="3">
    <location>
        <position position="1"/>
    </location>
</feature>
<dbReference type="AlphaFoldDB" id="X0ULV4"/>
<proteinExistence type="predicted"/>
<dbReference type="InterPro" id="IPR036778">
    <property type="entry name" value="OHCU_decarboxylase_sf"/>
</dbReference>
<dbReference type="SUPFAM" id="SSF158694">
    <property type="entry name" value="UraD-Like"/>
    <property type="match status" value="1"/>
</dbReference>
<gene>
    <name evidence="3" type="ORF">S01H1_38653</name>
</gene>
<dbReference type="GO" id="GO:0006144">
    <property type="term" value="P:purine nucleobase metabolic process"/>
    <property type="evidence" value="ECO:0007669"/>
    <property type="project" value="UniProtKB-KW"/>
</dbReference>
<dbReference type="InterPro" id="IPR018020">
    <property type="entry name" value="OHCU_decarboxylase"/>
</dbReference>
<dbReference type="Pfam" id="PF09349">
    <property type="entry name" value="OHCU_decarbox"/>
    <property type="match status" value="1"/>
</dbReference>
<comment type="caution">
    <text evidence="3">The sequence shown here is derived from an EMBL/GenBank/DDBJ whole genome shotgun (WGS) entry which is preliminary data.</text>
</comment>
<evidence type="ECO:0000256" key="1">
    <source>
        <dbReference type="ARBA" id="ARBA00022631"/>
    </source>
</evidence>
<reference evidence="3" key="1">
    <citation type="journal article" date="2014" name="Front. Microbiol.">
        <title>High frequency of phylogenetically diverse reductive dehalogenase-homologous genes in deep subseafloor sedimentary metagenomes.</title>
        <authorList>
            <person name="Kawai M."/>
            <person name="Futagami T."/>
            <person name="Toyoda A."/>
            <person name="Takaki Y."/>
            <person name="Nishi S."/>
            <person name="Hori S."/>
            <person name="Arai W."/>
            <person name="Tsubouchi T."/>
            <person name="Morono Y."/>
            <person name="Uchiyama I."/>
            <person name="Ito T."/>
            <person name="Fujiyama A."/>
            <person name="Inagaki F."/>
            <person name="Takami H."/>
        </authorList>
    </citation>
    <scope>NUCLEOTIDE SEQUENCE</scope>
    <source>
        <strain evidence="3">Expedition CK06-06</strain>
    </source>
</reference>